<evidence type="ECO:0000313" key="4">
    <source>
        <dbReference type="Proteomes" id="UP001176961"/>
    </source>
</evidence>
<feature type="compositionally biased region" description="Basic and acidic residues" evidence="1">
    <location>
        <begin position="51"/>
        <end position="63"/>
    </location>
</feature>
<evidence type="ECO:0000313" key="3">
    <source>
        <dbReference type="EMBL" id="CAJ0596642.1"/>
    </source>
</evidence>
<comment type="caution">
    <text evidence="3">The sequence shown here is derived from an EMBL/GenBank/DDBJ whole genome shotgun (WGS) entry which is preliminary data.</text>
</comment>
<organism evidence="3 4">
    <name type="scientific">Cylicocyclus nassatus</name>
    <name type="common">Nematode worm</name>
    <dbReference type="NCBI Taxonomy" id="53992"/>
    <lineage>
        <taxon>Eukaryota</taxon>
        <taxon>Metazoa</taxon>
        <taxon>Ecdysozoa</taxon>
        <taxon>Nematoda</taxon>
        <taxon>Chromadorea</taxon>
        <taxon>Rhabditida</taxon>
        <taxon>Rhabditina</taxon>
        <taxon>Rhabditomorpha</taxon>
        <taxon>Strongyloidea</taxon>
        <taxon>Strongylidae</taxon>
        <taxon>Cylicocyclus</taxon>
    </lineage>
</organism>
<keyword evidence="4" id="KW-1185">Reference proteome</keyword>
<dbReference type="EMBL" id="CATQJL010000223">
    <property type="protein sequence ID" value="CAJ0596642.1"/>
    <property type="molecule type" value="Genomic_DNA"/>
</dbReference>
<sequence length="237" mass="27072">MKFALSLMLAALCSVYTLNENQEGADDAMEPHSIKKRTLSYYLVQSKARKGSESWRNKERDNNSKGNKPRLRRVGNFNSGKDSSSTGRLIESPNAASEANALDNDKGEVQKTGRRAHNYIAHIHVNMDDRQTKELLSSLFRPLFKENKKIFGRKEEMEHKIPSFIRFPCSTDHKRFVKRREAADCVGAVAFTDKVCNEFLDCMLSKSSRNTDCQSRICENFNAMEKKACYHSLFPCD</sequence>
<reference evidence="3" key="1">
    <citation type="submission" date="2023-07" db="EMBL/GenBank/DDBJ databases">
        <authorList>
            <consortium name="CYATHOMIX"/>
        </authorList>
    </citation>
    <scope>NUCLEOTIDE SEQUENCE</scope>
    <source>
        <strain evidence="3">N/A</strain>
    </source>
</reference>
<evidence type="ECO:0000256" key="1">
    <source>
        <dbReference type="SAM" id="MobiDB-lite"/>
    </source>
</evidence>
<gene>
    <name evidence="3" type="ORF">CYNAS_LOCUS8625</name>
</gene>
<dbReference type="Proteomes" id="UP001176961">
    <property type="component" value="Unassembled WGS sequence"/>
</dbReference>
<protein>
    <submittedName>
        <fullName evidence="3">Uncharacterized protein</fullName>
    </submittedName>
</protein>
<evidence type="ECO:0000256" key="2">
    <source>
        <dbReference type="SAM" id="SignalP"/>
    </source>
</evidence>
<feature type="chain" id="PRO_5041299898" evidence="2">
    <location>
        <begin position="18"/>
        <end position="237"/>
    </location>
</feature>
<accession>A0AA36GQV5</accession>
<feature type="signal peptide" evidence="2">
    <location>
        <begin position="1"/>
        <end position="17"/>
    </location>
</feature>
<feature type="region of interest" description="Disordered" evidence="1">
    <location>
        <begin position="51"/>
        <end position="109"/>
    </location>
</feature>
<dbReference type="AlphaFoldDB" id="A0AA36GQV5"/>
<keyword evidence="2" id="KW-0732">Signal</keyword>
<feature type="compositionally biased region" description="Polar residues" evidence="1">
    <location>
        <begin position="76"/>
        <end position="87"/>
    </location>
</feature>
<name>A0AA36GQV5_CYLNA</name>
<proteinExistence type="predicted"/>